<dbReference type="Proteomes" id="UP000521943">
    <property type="component" value="Unassembled WGS sequence"/>
</dbReference>
<protein>
    <submittedName>
        <fullName evidence="2">Uncharacterized protein</fullName>
    </submittedName>
</protein>
<reference evidence="2 3" key="1">
    <citation type="submission" date="2020-07" db="EMBL/GenBank/DDBJ databases">
        <title>Comparative genomics of pyrophilous fungi reveals a link between fire events and developmental genes.</title>
        <authorList>
            <consortium name="DOE Joint Genome Institute"/>
            <person name="Steindorff A.S."/>
            <person name="Carver A."/>
            <person name="Calhoun S."/>
            <person name="Stillman K."/>
            <person name="Liu H."/>
            <person name="Lipzen A."/>
            <person name="Pangilinan J."/>
            <person name="Labutti K."/>
            <person name="Bruns T.D."/>
            <person name="Grigoriev I.V."/>
        </authorList>
    </citation>
    <scope>NUCLEOTIDE SEQUENCE [LARGE SCALE GENOMIC DNA]</scope>
    <source>
        <strain evidence="2 3">CBS 144469</strain>
    </source>
</reference>
<organism evidence="2 3">
    <name type="scientific">Ephemerocybe angulata</name>
    <dbReference type="NCBI Taxonomy" id="980116"/>
    <lineage>
        <taxon>Eukaryota</taxon>
        <taxon>Fungi</taxon>
        <taxon>Dikarya</taxon>
        <taxon>Basidiomycota</taxon>
        <taxon>Agaricomycotina</taxon>
        <taxon>Agaricomycetes</taxon>
        <taxon>Agaricomycetidae</taxon>
        <taxon>Agaricales</taxon>
        <taxon>Agaricineae</taxon>
        <taxon>Psathyrellaceae</taxon>
        <taxon>Ephemerocybe</taxon>
    </lineage>
</organism>
<feature type="region of interest" description="Disordered" evidence="1">
    <location>
        <begin position="30"/>
        <end position="58"/>
    </location>
</feature>
<keyword evidence="3" id="KW-1185">Reference proteome</keyword>
<proteinExistence type="predicted"/>
<feature type="compositionally biased region" description="Basic residues" evidence="1">
    <location>
        <begin position="35"/>
        <end position="44"/>
    </location>
</feature>
<feature type="compositionally biased region" description="Basic and acidic residues" evidence="1">
    <location>
        <begin position="45"/>
        <end position="58"/>
    </location>
</feature>
<dbReference type="OrthoDB" id="3231188at2759"/>
<gene>
    <name evidence="2" type="ORF">DFP72DRAFT_750902</name>
</gene>
<dbReference type="AlphaFoldDB" id="A0A8H6M6B5"/>
<comment type="caution">
    <text evidence="2">The sequence shown here is derived from an EMBL/GenBank/DDBJ whole genome shotgun (WGS) entry which is preliminary data.</text>
</comment>
<accession>A0A8H6M6B5</accession>
<evidence type="ECO:0000313" key="3">
    <source>
        <dbReference type="Proteomes" id="UP000521943"/>
    </source>
</evidence>
<feature type="non-terminal residue" evidence="2">
    <location>
        <position position="351"/>
    </location>
</feature>
<sequence>KRAQLALGEAIDVVRSLKVENTRLENRIKQLESRGKKKGKKMDKRKASGKDEAEMTEEEKITRLGKQYLIFHELFPNPASFGKAKPEEQSDDPQRYTTAKGSLRGQTAELYEFLPEEFHSHLQSSTLFQQTMTKSASEWKRAHWNQLRLKTAQHIFDFLNPPPGIFATSRGDERGNLPAFKEFRRFPNDPDDGIFRPLCFPNQEKNFKVIFRCDWLAKLIRSMFFGPMSIIGDDAKAPNSNGIIWGVDSVNAGVMALGLVSGLFMTGPDKTFAVVGPQSKINFQKAYNGYKSFIIEASRDGKSSQKRMLETIRWLNDRVFADGRSPDPNAARRSNTEDFSGALAAMSLSDN</sequence>
<evidence type="ECO:0000256" key="1">
    <source>
        <dbReference type="SAM" id="MobiDB-lite"/>
    </source>
</evidence>
<feature type="non-terminal residue" evidence="2">
    <location>
        <position position="1"/>
    </location>
</feature>
<feature type="region of interest" description="Disordered" evidence="1">
    <location>
        <begin position="80"/>
        <end position="99"/>
    </location>
</feature>
<evidence type="ECO:0000313" key="2">
    <source>
        <dbReference type="EMBL" id="KAF6754609.1"/>
    </source>
</evidence>
<name>A0A8H6M6B5_9AGAR</name>
<dbReference type="EMBL" id="JACGCI010000033">
    <property type="protein sequence ID" value="KAF6754609.1"/>
    <property type="molecule type" value="Genomic_DNA"/>
</dbReference>
<feature type="compositionally biased region" description="Basic and acidic residues" evidence="1">
    <location>
        <begin position="84"/>
        <end position="94"/>
    </location>
</feature>